<dbReference type="STRING" id="31234.E3MP18"/>
<protein>
    <recommendedName>
        <fullName evidence="2">BTB domain-containing protein</fullName>
    </recommendedName>
</protein>
<feature type="compositionally biased region" description="Polar residues" evidence="1">
    <location>
        <begin position="265"/>
        <end position="279"/>
    </location>
</feature>
<dbReference type="Pfam" id="PF00651">
    <property type="entry name" value="BTB"/>
    <property type="match status" value="1"/>
</dbReference>
<dbReference type="HOGENOM" id="CLU_628886_0_0_1"/>
<dbReference type="PANTHER" id="PTHR22744:SF14">
    <property type="entry name" value="BTB DOMAIN-CONTAINING PROTEIN-RELATED"/>
    <property type="match status" value="1"/>
</dbReference>
<feature type="compositionally biased region" description="Acidic residues" evidence="1">
    <location>
        <begin position="426"/>
        <end position="436"/>
    </location>
</feature>
<dbReference type="InParanoid" id="E3MP18"/>
<reference evidence="3" key="1">
    <citation type="submission" date="2007-07" db="EMBL/GenBank/DDBJ databases">
        <title>PCAP assembly of the Caenorhabditis remanei genome.</title>
        <authorList>
            <consortium name="The Caenorhabditis remanei Sequencing Consortium"/>
            <person name="Wilson R.K."/>
        </authorList>
    </citation>
    <scope>NUCLEOTIDE SEQUENCE [LARGE SCALE GENOMIC DNA]</scope>
    <source>
        <strain evidence="3">PB4641</strain>
    </source>
</reference>
<feature type="region of interest" description="Disordered" evidence="1">
    <location>
        <begin position="366"/>
        <end position="398"/>
    </location>
</feature>
<dbReference type="CDD" id="cd01165">
    <property type="entry name" value="BTB_POZ"/>
    <property type="match status" value="1"/>
</dbReference>
<dbReference type="Gene3D" id="3.30.710.10">
    <property type="entry name" value="Potassium Channel Kv1.1, Chain A"/>
    <property type="match status" value="1"/>
</dbReference>
<sequence>MSIYESTFAPSDKTDAILVVEGKKLHVNKTLLSCHSDYFNSLFNGSVSEIEIQDVNFKAFATVLSLIHPNPITPRAKKADKILELAQRFLLPAATNYMVLFLHSPKVDTNYKLFLGDKYGLTDLIKHAVSLYTKPAQIFAFSRTYPNVSEATKAKLIAVTDWCLRYSAASMSIVIIHLMAAYANVRIERLFADFMTEGSPWYAQFDETMNEDKLREMERDFIQTYRNSCQFHYASKYNLRENRPPLDHPDVRKIERTRDARSHSPMINHQQVPDSTQNGRPRGYVPKDELTVERLNKERLVEEERRKRDHDRMAGRIDNSTSSEKRARIDPLSNNFVTSSSMTSSVSNGKLLPPPPIPPQLNYPPPPIGGYSTNNQQKSQMSRRPFEQMTTTSSGSPAFRASARAFDVAPMLTPPVAPKLQNLSDSDMDLEDGEVE</sequence>
<feature type="compositionally biased region" description="Basic and acidic residues" evidence="1">
    <location>
        <begin position="302"/>
        <end position="315"/>
    </location>
</feature>
<evidence type="ECO:0000313" key="3">
    <source>
        <dbReference type="EMBL" id="EFP06287.1"/>
    </source>
</evidence>
<feature type="domain" description="BTB" evidence="2">
    <location>
        <begin position="14"/>
        <end position="76"/>
    </location>
</feature>
<dbReference type="InterPro" id="IPR000210">
    <property type="entry name" value="BTB/POZ_dom"/>
</dbReference>
<proteinExistence type="predicted"/>
<feature type="region of interest" description="Disordered" evidence="1">
    <location>
        <begin position="242"/>
        <end position="288"/>
    </location>
</feature>
<feature type="compositionally biased region" description="Polar residues" evidence="1">
    <location>
        <begin position="371"/>
        <end position="396"/>
    </location>
</feature>
<evidence type="ECO:0000259" key="2">
    <source>
        <dbReference type="PROSITE" id="PS50097"/>
    </source>
</evidence>
<dbReference type="Proteomes" id="UP000008281">
    <property type="component" value="Unassembled WGS sequence"/>
</dbReference>
<dbReference type="SUPFAM" id="SSF47954">
    <property type="entry name" value="Cyclin-like"/>
    <property type="match status" value="1"/>
</dbReference>
<accession>E3MP18</accession>
<feature type="region of interest" description="Disordered" evidence="1">
    <location>
        <begin position="302"/>
        <end position="326"/>
    </location>
</feature>
<gene>
    <name evidence="3" type="ORF">CRE_06771</name>
</gene>
<dbReference type="PANTHER" id="PTHR22744">
    <property type="entry name" value="HELIX LOOP HELIX PROTEIN 21-RELATED"/>
    <property type="match status" value="1"/>
</dbReference>
<dbReference type="OrthoDB" id="25002at2759"/>
<dbReference type="OMA" id="FRENRPP"/>
<dbReference type="AlphaFoldDB" id="E3MP18"/>
<dbReference type="SMART" id="SM00225">
    <property type="entry name" value="BTB"/>
    <property type="match status" value="1"/>
</dbReference>
<dbReference type="Pfam" id="PF21797">
    <property type="entry name" value="CycT2-like_C"/>
    <property type="match status" value="1"/>
</dbReference>
<dbReference type="Gene3D" id="1.10.472.10">
    <property type="entry name" value="Cyclin-like"/>
    <property type="match status" value="1"/>
</dbReference>
<dbReference type="PROSITE" id="PS50097">
    <property type="entry name" value="BTB"/>
    <property type="match status" value="1"/>
</dbReference>
<evidence type="ECO:0000313" key="4">
    <source>
        <dbReference type="Proteomes" id="UP000008281"/>
    </source>
</evidence>
<feature type="compositionally biased region" description="Basic and acidic residues" evidence="1">
    <location>
        <begin position="242"/>
        <end position="262"/>
    </location>
</feature>
<dbReference type="eggNOG" id="KOG0834">
    <property type="taxonomic scope" value="Eukaryota"/>
</dbReference>
<dbReference type="SUPFAM" id="SSF54695">
    <property type="entry name" value="POZ domain"/>
    <property type="match status" value="1"/>
</dbReference>
<feature type="region of interest" description="Disordered" evidence="1">
    <location>
        <begin position="412"/>
        <end position="436"/>
    </location>
</feature>
<organism evidence="4">
    <name type="scientific">Caenorhabditis remanei</name>
    <name type="common">Caenorhabditis vulgaris</name>
    <dbReference type="NCBI Taxonomy" id="31234"/>
    <lineage>
        <taxon>Eukaryota</taxon>
        <taxon>Metazoa</taxon>
        <taxon>Ecdysozoa</taxon>
        <taxon>Nematoda</taxon>
        <taxon>Chromadorea</taxon>
        <taxon>Rhabditida</taxon>
        <taxon>Rhabditina</taxon>
        <taxon>Rhabditomorpha</taxon>
        <taxon>Rhabditoidea</taxon>
        <taxon>Rhabditidae</taxon>
        <taxon>Peloderinae</taxon>
        <taxon>Caenorhabditis</taxon>
    </lineage>
</organism>
<name>E3MP18_CAERE</name>
<dbReference type="InterPro" id="IPR036915">
    <property type="entry name" value="Cyclin-like_sf"/>
</dbReference>
<dbReference type="InterPro" id="IPR011333">
    <property type="entry name" value="SKP1/BTB/POZ_sf"/>
</dbReference>
<dbReference type="EMBL" id="DS268461">
    <property type="protein sequence ID" value="EFP06287.1"/>
    <property type="molecule type" value="Genomic_DNA"/>
</dbReference>
<keyword evidence="4" id="KW-1185">Reference proteome</keyword>
<evidence type="ECO:0000256" key="1">
    <source>
        <dbReference type="SAM" id="MobiDB-lite"/>
    </source>
</evidence>